<dbReference type="InterPro" id="IPR028154">
    <property type="entry name" value="AMP-dep_Lig_C"/>
</dbReference>
<evidence type="ECO:0000259" key="3">
    <source>
        <dbReference type="Pfam" id="PF14535"/>
    </source>
</evidence>
<dbReference type="EMBL" id="JAPMLT010000003">
    <property type="protein sequence ID" value="MCX7569930.1"/>
    <property type="molecule type" value="Genomic_DNA"/>
</dbReference>
<feature type="domain" description="AMP-dependent synthetase/ligase" evidence="2">
    <location>
        <begin position="75"/>
        <end position="286"/>
    </location>
</feature>
<dbReference type="EC" id="6.2.1.30" evidence="1"/>
<feature type="domain" description="AMP-dependent ligase C-terminal" evidence="3">
    <location>
        <begin position="335"/>
        <end position="431"/>
    </location>
</feature>
<dbReference type="CDD" id="cd05913">
    <property type="entry name" value="PaaK"/>
    <property type="match status" value="1"/>
</dbReference>
<dbReference type="InterPro" id="IPR051414">
    <property type="entry name" value="Adenylate-forming_Reductase"/>
</dbReference>
<comment type="similarity">
    <text evidence="1">Belongs to the phenylacetyl-CoA ligase family.</text>
</comment>
<dbReference type="Proteomes" id="UP001208017">
    <property type="component" value="Unassembled WGS sequence"/>
</dbReference>
<dbReference type="InterPro" id="IPR042099">
    <property type="entry name" value="ANL_N_sf"/>
</dbReference>
<protein>
    <recommendedName>
        <fullName evidence="1">Phenylacetate-coenzyme A ligase</fullName>
        <ecNumber evidence="1">6.2.1.30</ecNumber>
    </recommendedName>
    <alternativeName>
        <fullName evidence="1">Phenylacetyl-CoA ligase</fullName>
    </alternativeName>
</protein>
<organism evidence="4 5">
    <name type="scientific">Tumebacillus lacus</name>
    <dbReference type="NCBI Taxonomy" id="2995335"/>
    <lineage>
        <taxon>Bacteria</taxon>
        <taxon>Bacillati</taxon>
        <taxon>Bacillota</taxon>
        <taxon>Bacilli</taxon>
        <taxon>Bacillales</taxon>
        <taxon>Alicyclobacillaceae</taxon>
        <taxon>Tumebacillus</taxon>
    </lineage>
</organism>
<accession>A0ABT3WZ32</accession>
<comment type="catalytic activity">
    <reaction evidence="1">
        <text>2-phenylacetate + ATP + CoA = phenylacetyl-CoA + AMP + diphosphate</text>
        <dbReference type="Rhea" id="RHEA:20956"/>
        <dbReference type="ChEBI" id="CHEBI:18401"/>
        <dbReference type="ChEBI" id="CHEBI:30616"/>
        <dbReference type="ChEBI" id="CHEBI:33019"/>
        <dbReference type="ChEBI" id="CHEBI:57287"/>
        <dbReference type="ChEBI" id="CHEBI:57390"/>
        <dbReference type="ChEBI" id="CHEBI:456215"/>
        <dbReference type="EC" id="6.2.1.30"/>
    </reaction>
</comment>
<dbReference type="Pfam" id="PF00501">
    <property type="entry name" value="AMP-binding"/>
    <property type="match status" value="1"/>
</dbReference>
<comment type="function">
    <text evidence="1">Catalyzes the activation of phenylacetic acid (PA) to phenylacetyl-CoA (PA-CoA).</text>
</comment>
<dbReference type="InterPro" id="IPR000873">
    <property type="entry name" value="AMP-dep_synth/lig_dom"/>
</dbReference>
<dbReference type="Gene3D" id="3.30.300.30">
    <property type="match status" value="1"/>
</dbReference>
<keyword evidence="5" id="KW-1185">Reference proteome</keyword>
<dbReference type="InterPro" id="IPR011880">
    <property type="entry name" value="PA_CoA_ligase"/>
</dbReference>
<name>A0ABT3WZ32_9BACL</name>
<sequence length="436" mass="47984">MIYNQRMETMTRDKLQEMQLERLRATVQRVYDRVAFYRQALDAAGVSPSDIHTLDDLRRLPFTKKSDLRDHYPFGLFACDRDEIARIHGSSGTKGKPTIVGYTKQDLEHWAEICARAICAAGGRPGDLFHNAYGYGLFTGGLGMHAGAEAMGATVVPVSGGQTARQITLIQDFEPRGIAATPSYALNIAEEMEKKGLDPASSSLEYGIFGAEPWTEEMRRTLEAKWNLTAIDIYGLSEVMGPGVACECHEAQDGLHIAEDHFLAEIIDPDTGEALPCGSEGELVFTSLTKEAFPILRYRTGDIASLNPTPCVCGRTTMRMSRIKGRIDDMLIIRGVNVFPSELEAILLTFEELAPHYQVVLTREGALDHVELNVEVTSAHAPHHGTHPADLIGRLSHRLKEELGVSIALTVHPPNTIPRSEGKAARILDRRTTTPA</sequence>
<dbReference type="RefSeq" id="WP_267151179.1">
    <property type="nucleotide sequence ID" value="NZ_JAPMLT010000003.1"/>
</dbReference>
<evidence type="ECO:0000259" key="2">
    <source>
        <dbReference type="Pfam" id="PF00501"/>
    </source>
</evidence>
<dbReference type="SUPFAM" id="SSF56801">
    <property type="entry name" value="Acetyl-CoA synthetase-like"/>
    <property type="match status" value="1"/>
</dbReference>
<proteinExistence type="inferred from homology"/>
<comment type="pathway">
    <text evidence="1">Aromatic compound metabolism; phenylacetate degradation.</text>
</comment>
<dbReference type="PANTHER" id="PTHR43439:SF1">
    <property type="entry name" value="PHENYLACETATE-COENZYME A LIGASE"/>
    <property type="match status" value="1"/>
</dbReference>
<gene>
    <name evidence="4" type="ORF">OS242_08125</name>
</gene>
<dbReference type="PANTHER" id="PTHR43439">
    <property type="entry name" value="PHENYLACETATE-COENZYME A LIGASE"/>
    <property type="match status" value="1"/>
</dbReference>
<dbReference type="PIRSF" id="PIRSF006444">
    <property type="entry name" value="PaaK"/>
    <property type="match status" value="1"/>
</dbReference>
<dbReference type="Gene3D" id="3.40.50.12780">
    <property type="entry name" value="N-terminal domain of ligase-like"/>
    <property type="match status" value="1"/>
</dbReference>
<keyword evidence="1" id="KW-0436">Ligase</keyword>
<evidence type="ECO:0000313" key="5">
    <source>
        <dbReference type="Proteomes" id="UP001208017"/>
    </source>
</evidence>
<evidence type="ECO:0000256" key="1">
    <source>
        <dbReference type="PIRNR" id="PIRNR006444"/>
    </source>
</evidence>
<reference evidence="4 5" key="1">
    <citation type="submission" date="2022-11" db="EMBL/GenBank/DDBJ databases">
        <title>Study of microbial diversity in lake waters.</title>
        <authorList>
            <person name="Zhang J."/>
        </authorList>
    </citation>
    <scope>NUCLEOTIDE SEQUENCE [LARGE SCALE GENOMIC DNA]</scope>
    <source>
        <strain evidence="4 5">DT12</strain>
    </source>
</reference>
<dbReference type="Pfam" id="PF14535">
    <property type="entry name" value="AMP-binding_C_2"/>
    <property type="match status" value="1"/>
</dbReference>
<evidence type="ECO:0000313" key="4">
    <source>
        <dbReference type="EMBL" id="MCX7569930.1"/>
    </source>
</evidence>
<dbReference type="InterPro" id="IPR045851">
    <property type="entry name" value="AMP-bd_C_sf"/>
</dbReference>
<comment type="caution">
    <text evidence="4">The sequence shown here is derived from an EMBL/GenBank/DDBJ whole genome shotgun (WGS) entry which is preliminary data.</text>
</comment>
<keyword evidence="1" id="KW-0547">Nucleotide-binding</keyword>